<dbReference type="AlphaFoldDB" id="A0A8S9ZVQ9"/>
<evidence type="ECO:0000256" key="4">
    <source>
        <dbReference type="ARBA" id="ARBA00023242"/>
    </source>
</evidence>
<feature type="domain" description="Homeobox" evidence="7">
    <location>
        <begin position="40"/>
        <end position="100"/>
    </location>
</feature>
<keyword evidence="9" id="KW-1185">Reference proteome</keyword>
<dbReference type="EMBL" id="JABEBT010000023">
    <property type="protein sequence ID" value="KAF7637071.1"/>
    <property type="molecule type" value="Genomic_DNA"/>
</dbReference>
<dbReference type="GO" id="GO:0005634">
    <property type="term" value="C:nucleus"/>
    <property type="evidence" value="ECO:0007669"/>
    <property type="project" value="UniProtKB-SubCell"/>
</dbReference>
<organism evidence="8 9">
    <name type="scientific">Meloidogyne graminicola</name>
    <dbReference type="NCBI Taxonomy" id="189291"/>
    <lineage>
        <taxon>Eukaryota</taxon>
        <taxon>Metazoa</taxon>
        <taxon>Ecdysozoa</taxon>
        <taxon>Nematoda</taxon>
        <taxon>Chromadorea</taxon>
        <taxon>Rhabditida</taxon>
        <taxon>Tylenchina</taxon>
        <taxon>Tylenchomorpha</taxon>
        <taxon>Tylenchoidea</taxon>
        <taxon>Meloidogynidae</taxon>
        <taxon>Meloidogyninae</taxon>
        <taxon>Meloidogyne</taxon>
    </lineage>
</organism>
<evidence type="ECO:0000256" key="1">
    <source>
        <dbReference type="ARBA" id="ARBA00004123"/>
    </source>
</evidence>
<dbReference type="Proteomes" id="UP000605970">
    <property type="component" value="Unassembled WGS sequence"/>
</dbReference>
<dbReference type="PRINTS" id="PR00024">
    <property type="entry name" value="HOMEOBOX"/>
</dbReference>
<comment type="caution">
    <text evidence="8">The sequence shown here is derived from an EMBL/GenBank/DDBJ whole genome shotgun (WGS) entry which is preliminary data.</text>
</comment>
<dbReference type="Pfam" id="PF00046">
    <property type="entry name" value="Homeodomain"/>
    <property type="match status" value="1"/>
</dbReference>
<dbReference type="PANTHER" id="PTHR24333:SF5">
    <property type="entry name" value="VENT HOMEOBOX"/>
    <property type="match status" value="1"/>
</dbReference>
<keyword evidence="4 5" id="KW-0539">Nucleus</keyword>
<dbReference type="InterPro" id="IPR009057">
    <property type="entry name" value="Homeodomain-like_sf"/>
</dbReference>
<keyword evidence="2 5" id="KW-0238">DNA-binding</keyword>
<feature type="DNA-binding region" description="Homeobox" evidence="5">
    <location>
        <begin position="42"/>
        <end position="101"/>
    </location>
</feature>
<evidence type="ECO:0000259" key="7">
    <source>
        <dbReference type="PROSITE" id="PS50071"/>
    </source>
</evidence>
<gene>
    <name evidence="8" type="ORF">Mgra_00003462</name>
</gene>
<dbReference type="InterPro" id="IPR020479">
    <property type="entry name" value="HD_metazoa"/>
</dbReference>
<dbReference type="SUPFAM" id="SSF46689">
    <property type="entry name" value="Homeodomain-like"/>
    <property type="match status" value="1"/>
</dbReference>
<evidence type="ECO:0000256" key="5">
    <source>
        <dbReference type="PROSITE-ProRule" id="PRU00108"/>
    </source>
</evidence>
<dbReference type="PANTHER" id="PTHR24333">
    <property type="entry name" value="HOMEO BOX HB9 LIKE A-RELATED"/>
    <property type="match status" value="1"/>
</dbReference>
<dbReference type="Gene3D" id="1.10.10.60">
    <property type="entry name" value="Homeodomain-like"/>
    <property type="match status" value="1"/>
</dbReference>
<name>A0A8S9ZVQ9_9BILA</name>
<dbReference type="InterPro" id="IPR001356">
    <property type="entry name" value="HD"/>
</dbReference>
<keyword evidence="3 5" id="KW-0371">Homeobox</keyword>
<dbReference type="GO" id="GO:0003677">
    <property type="term" value="F:DNA binding"/>
    <property type="evidence" value="ECO:0007669"/>
    <property type="project" value="UniProtKB-UniRule"/>
</dbReference>
<evidence type="ECO:0000256" key="2">
    <source>
        <dbReference type="ARBA" id="ARBA00023125"/>
    </source>
</evidence>
<proteinExistence type="predicted"/>
<dbReference type="CDD" id="cd00086">
    <property type="entry name" value="homeodomain"/>
    <property type="match status" value="1"/>
</dbReference>
<dbReference type="OrthoDB" id="6159439at2759"/>
<reference evidence="8" key="1">
    <citation type="journal article" date="2020" name="Ecol. Evol.">
        <title>Genome structure and content of the rice root-knot nematode (Meloidogyne graminicola).</title>
        <authorList>
            <person name="Phan N.T."/>
            <person name="Danchin E.G.J."/>
            <person name="Klopp C."/>
            <person name="Perfus-Barbeoch L."/>
            <person name="Kozlowski D.K."/>
            <person name="Koutsovoulos G.D."/>
            <person name="Lopez-Roques C."/>
            <person name="Bouchez O."/>
            <person name="Zahm M."/>
            <person name="Besnard G."/>
            <person name="Bellafiore S."/>
        </authorList>
    </citation>
    <scope>NUCLEOTIDE SEQUENCE</scope>
    <source>
        <strain evidence="8">VN-18</strain>
    </source>
</reference>
<accession>A0A8S9ZVQ9</accession>
<evidence type="ECO:0000256" key="6">
    <source>
        <dbReference type="RuleBase" id="RU000682"/>
    </source>
</evidence>
<dbReference type="SMART" id="SM00389">
    <property type="entry name" value="HOX"/>
    <property type="match status" value="1"/>
</dbReference>
<evidence type="ECO:0000313" key="8">
    <source>
        <dbReference type="EMBL" id="KAF7637071.1"/>
    </source>
</evidence>
<comment type="subcellular location">
    <subcellularLocation>
        <location evidence="1 5 6">Nucleus</location>
    </subcellularLocation>
</comment>
<evidence type="ECO:0000256" key="3">
    <source>
        <dbReference type="ARBA" id="ARBA00023155"/>
    </source>
</evidence>
<evidence type="ECO:0000313" key="9">
    <source>
        <dbReference type="Proteomes" id="UP000605970"/>
    </source>
</evidence>
<protein>
    <submittedName>
        <fullName evidence="8">Homeobox domain-containing protein</fullName>
    </submittedName>
</protein>
<dbReference type="PROSITE" id="PS50071">
    <property type="entry name" value="HOMEOBOX_2"/>
    <property type="match status" value="1"/>
</dbReference>
<sequence>MTASNFSIDTLLLNEQMEEFNKVEDLESSSTISETNFSSNKARRCRTAFDANQLKSLELRFNQSRYLNIGERTKLANLLNLTETQIKIWFQNRRTKWLVKKENFLKKLNKEETSPPLQEKELNNLKSKNGTEEEKQLQQIKEEIKNNFGDVSSSNASSSSSSIFTNNFGINQNNNNNFINLLENNSINLNNFMQQQLTTNLFTNIQSNSPTQQILTTPQQSPQQSLLNQLFQVLISAADIDTTNNYKRINLTVVKLKIKIGNKKVRN</sequence>
<dbReference type="InterPro" id="IPR050848">
    <property type="entry name" value="Homeobox_TF"/>
</dbReference>